<dbReference type="SUPFAM" id="SSF53706">
    <property type="entry name" value="Formate dehydrogenase/DMSO reductase, domains 1-3"/>
    <property type="match status" value="1"/>
</dbReference>
<dbReference type="Gene3D" id="2.20.25.90">
    <property type="entry name" value="ADC-like domains"/>
    <property type="match status" value="1"/>
</dbReference>
<dbReference type="SUPFAM" id="SSF50692">
    <property type="entry name" value="ADC-like"/>
    <property type="match status" value="1"/>
</dbReference>
<dbReference type="AlphaFoldDB" id="A0A550JF76"/>
<dbReference type="InterPro" id="IPR006655">
    <property type="entry name" value="Mopterin_OxRdtase_prok_CS"/>
</dbReference>
<proteinExistence type="inferred from homology"/>
<evidence type="ECO:0000259" key="8">
    <source>
        <dbReference type="PROSITE" id="PS51669"/>
    </source>
</evidence>
<keyword evidence="5" id="KW-0560">Oxidoreductase</keyword>
<dbReference type="InterPro" id="IPR050612">
    <property type="entry name" value="Prok_Mopterin_Oxidored"/>
</dbReference>
<dbReference type="GO" id="GO:0016491">
    <property type="term" value="F:oxidoreductase activity"/>
    <property type="evidence" value="ECO:0007669"/>
    <property type="project" value="UniProtKB-KW"/>
</dbReference>
<dbReference type="Gene3D" id="3.30.2070.10">
    <property type="entry name" value="Formate dehydrogenase/DMSO reductase"/>
    <property type="match status" value="1"/>
</dbReference>
<evidence type="ECO:0000313" key="9">
    <source>
        <dbReference type="EMBL" id="TRO81852.1"/>
    </source>
</evidence>
<gene>
    <name evidence="9" type="ORF">FL622_08615</name>
</gene>
<comment type="similarity">
    <text evidence="2">Belongs to the prokaryotic molybdopterin-containing oxidoreductase family.</text>
</comment>
<evidence type="ECO:0000256" key="2">
    <source>
        <dbReference type="ARBA" id="ARBA00010312"/>
    </source>
</evidence>
<dbReference type="CDD" id="cd02786">
    <property type="entry name" value="MopB_CT_3"/>
    <property type="match status" value="1"/>
</dbReference>
<dbReference type="Pfam" id="PF04879">
    <property type="entry name" value="Molybdop_Fe4S4"/>
    <property type="match status" value="1"/>
</dbReference>
<dbReference type="PANTHER" id="PTHR43742">
    <property type="entry name" value="TRIMETHYLAMINE-N-OXIDE REDUCTASE"/>
    <property type="match status" value="1"/>
</dbReference>
<feature type="domain" description="4Fe-4S Mo/W bis-MGD-type" evidence="8">
    <location>
        <begin position="3"/>
        <end position="60"/>
    </location>
</feature>
<organism evidence="9 10">
    <name type="scientific">Trichloromonas acetexigens</name>
    <dbReference type="NCBI Taxonomy" id="38815"/>
    <lineage>
        <taxon>Bacteria</taxon>
        <taxon>Pseudomonadati</taxon>
        <taxon>Thermodesulfobacteriota</taxon>
        <taxon>Desulfuromonadia</taxon>
        <taxon>Desulfuromonadales</taxon>
        <taxon>Trichloromonadaceae</taxon>
        <taxon>Trichloromonas</taxon>
    </lineage>
</organism>
<keyword evidence="10" id="KW-1185">Reference proteome</keyword>
<name>A0A550JF76_9BACT</name>
<dbReference type="InterPro" id="IPR006963">
    <property type="entry name" value="Mopterin_OxRdtase_4Fe-4S_dom"/>
</dbReference>
<dbReference type="Gene3D" id="3.40.228.10">
    <property type="entry name" value="Dimethylsulfoxide Reductase, domain 2"/>
    <property type="match status" value="1"/>
</dbReference>
<evidence type="ECO:0000256" key="5">
    <source>
        <dbReference type="ARBA" id="ARBA00023002"/>
    </source>
</evidence>
<dbReference type="GO" id="GO:0046872">
    <property type="term" value="F:metal ion binding"/>
    <property type="evidence" value="ECO:0007669"/>
    <property type="project" value="UniProtKB-KW"/>
</dbReference>
<evidence type="ECO:0000256" key="6">
    <source>
        <dbReference type="ARBA" id="ARBA00023004"/>
    </source>
</evidence>
<dbReference type="Pfam" id="PF00384">
    <property type="entry name" value="Molybdopterin"/>
    <property type="match status" value="1"/>
</dbReference>
<dbReference type="PANTHER" id="PTHR43742:SF6">
    <property type="entry name" value="OXIDOREDUCTASE YYAE-RELATED"/>
    <property type="match status" value="1"/>
</dbReference>
<keyword evidence="7" id="KW-0411">Iron-sulfur</keyword>
<dbReference type="EMBL" id="VJVV01000005">
    <property type="protein sequence ID" value="TRO81852.1"/>
    <property type="molecule type" value="Genomic_DNA"/>
</dbReference>
<dbReference type="Gene3D" id="3.40.50.740">
    <property type="match status" value="1"/>
</dbReference>
<reference evidence="9 10" key="1">
    <citation type="submission" date="2019-07" db="EMBL/GenBank/DDBJ databases">
        <title>Insights of Desulfuromonas acetexigens electromicrobiology.</title>
        <authorList>
            <person name="Katuri K."/>
            <person name="Sapireddy V."/>
            <person name="Shaw D.R."/>
            <person name="Saikaly P."/>
        </authorList>
    </citation>
    <scope>NUCLEOTIDE SEQUENCE [LARGE SCALE GENOMIC DNA]</scope>
    <source>
        <strain evidence="9 10">2873</strain>
    </source>
</reference>
<dbReference type="Proteomes" id="UP000317155">
    <property type="component" value="Unassembled WGS sequence"/>
</dbReference>
<dbReference type="Pfam" id="PF01568">
    <property type="entry name" value="Molydop_binding"/>
    <property type="match status" value="1"/>
</dbReference>
<dbReference type="InterPro" id="IPR009010">
    <property type="entry name" value="Asp_de-COase-like_dom_sf"/>
</dbReference>
<sequence>MPKEIKRSVCPYDCPDACGLLVEVEEGRAVKISGDPEHPHTRGFLCPKMNRYQETVHSPRRLTTPLLRVGAKGAGEFIAIGWDEAIERIAGRWRNIIGESGAEAILPYSYGGTMGMIQRNSGHPFFHRLGASRLARTICSPAKEVGWKAVMGTTPAPHPDTVAESDLVILWGIDALATNLHFLHGVRQAKERGAQVWVIDTYRTATAELADRIFLVKPGHDGALALGLMHLLAREGLVDRVFLAASTQGFAELEAQVLPDYPPERVSELSGLSVATLREMARAFGTARAPFIRLGGGLCRYGNGAMTARCIVALPALVGAWGKPGGGCLSGTSTSGAFAMHEVLREDFMATPSRVVNMNRLGEALNELRDPPVRSLYVYHSNPAAVAPDQNQVLQGLAREDLFTVVHERFLTDTARYADIVLPATSSLEYGDLYRAYGSYCIQRVRAAIPPVGQSKSNWEVFALLAEAMDFDEPFFHQSADELIDRLLAQPHPMRDGIDLAALAAGKAVELRLPPGLPVYATASGKIELLNPAQPHPLPVFLPPHGGDLPLCLMTAPSRHALNSTFYERDELRARQGGMSLRMNPTDAATRGLRDGAEVIAYNELGEVRFVLKVDGAVPSGVVVAAGVWWREFAPGERTVNALTSQRLTDQGEGSTFYDNRVEVRPA</sequence>
<dbReference type="InterPro" id="IPR006656">
    <property type="entry name" value="Mopterin_OxRdtase"/>
</dbReference>
<evidence type="ECO:0000256" key="3">
    <source>
        <dbReference type="ARBA" id="ARBA00022505"/>
    </source>
</evidence>
<dbReference type="CDD" id="cd02766">
    <property type="entry name" value="MopB_3"/>
    <property type="match status" value="1"/>
</dbReference>
<dbReference type="InterPro" id="IPR006657">
    <property type="entry name" value="MoPterin_dinucl-bd_dom"/>
</dbReference>
<comment type="caution">
    <text evidence="9">The sequence shown here is derived from an EMBL/GenBank/DDBJ whole genome shotgun (WGS) entry which is preliminary data.</text>
</comment>
<dbReference type="PROSITE" id="PS51669">
    <property type="entry name" value="4FE4S_MOW_BIS_MGD"/>
    <property type="match status" value="1"/>
</dbReference>
<dbReference type="Gene3D" id="2.40.40.20">
    <property type="match status" value="1"/>
</dbReference>
<comment type="cofactor">
    <cofactor evidence="1">
        <name>Mo-bis(molybdopterin guanine dinucleotide)</name>
        <dbReference type="ChEBI" id="CHEBI:60539"/>
    </cofactor>
</comment>
<dbReference type="GO" id="GO:0043546">
    <property type="term" value="F:molybdopterin cofactor binding"/>
    <property type="evidence" value="ECO:0007669"/>
    <property type="project" value="InterPro"/>
</dbReference>
<evidence type="ECO:0000313" key="10">
    <source>
        <dbReference type="Proteomes" id="UP000317155"/>
    </source>
</evidence>
<dbReference type="PROSITE" id="PS00490">
    <property type="entry name" value="MOLYBDOPTERIN_PROK_2"/>
    <property type="match status" value="1"/>
</dbReference>
<dbReference type="SMART" id="SM00926">
    <property type="entry name" value="Molybdop_Fe4S4"/>
    <property type="match status" value="1"/>
</dbReference>
<keyword evidence="6" id="KW-0408">Iron</keyword>
<accession>A0A550JF76</accession>
<protein>
    <submittedName>
        <fullName evidence="9">Molybdopterin oxidoreductase family protein</fullName>
    </submittedName>
</protein>
<keyword evidence="4" id="KW-0479">Metal-binding</keyword>
<evidence type="ECO:0000256" key="4">
    <source>
        <dbReference type="ARBA" id="ARBA00022723"/>
    </source>
</evidence>
<dbReference type="InterPro" id="IPR037920">
    <property type="entry name" value="YoaE_C"/>
</dbReference>
<keyword evidence="3" id="KW-0500">Molybdenum</keyword>
<evidence type="ECO:0000256" key="7">
    <source>
        <dbReference type="ARBA" id="ARBA00023014"/>
    </source>
</evidence>
<dbReference type="GO" id="GO:0051536">
    <property type="term" value="F:iron-sulfur cluster binding"/>
    <property type="evidence" value="ECO:0007669"/>
    <property type="project" value="UniProtKB-KW"/>
</dbReference>
<dbReference type="OrthoDB" id="9810782at2"/>
<evidence type="ECO:0000256" key="1">
    <source>
        <dbReference type="ARBA" id="ARBA00001942"/>
    </source>
</evidence>
<dbReference type="RefSeq" id="WP_092057679.1">
    <property type="nucleotide sequence ID" value="NZ_FOJJ01000037.1"/>
</dbReference>